<gene>
    <name evidence="9" type="ORF">EDB95_2783</name>
</gene>
<feature type="transmembrane region" description="Helical" evidence="7">
    <location>
        <begin position="171"/>
        <end position="193"/>
    </location>
</feature>
<dbReference type="GO" id="GO:0022857">
    <property type="term" value="F:transmembrane transporter activity"/>
    <property type="evidence" value="ECO:0007669"/>
    <property type="project" value="InterPro"/>
</dbReference>
<feature type="transmembrane region" description="Helical" evidence="7">
    <location>
        <begin position="313"/>
        <end position="336"/>
    </location>
</feature>
<dbReference type="AlphaFoldDB" id="A0A4R8DX03"/>
<feature type="transmembrane region" description="Helical" evidence="7">
    <location>
        <begin position="380"/>
        <end position="398"/>
    </location>
</feature>
<dbReference type="Pfam" id="PF05977">
    <property type="entry name" value="MFS_3"/>
    <property type="match status" value="1"/>
</dbReference>
<dbReference type="Proteomes" id="UP000294498">
    <property type="component" value="Unassembled WGS sequence"/>
</dbReference>
<evidence type="ECO:0000256" key="3">
    <source>
        <dbReference type="ARBA" id="ARBA00022475"/>
    </source>
</evidence>
<dbReference type="CDD" id="cd06173">
    <property type="entry name" value="MFS_MefA_like"/>
    <property type="match status" value="1"/>
</dbReference>
<organism evidence="9 10">
    <name type="scientific">Dinghuibacter silviterrae</name>
    <dbReference type="NCBI Taxonomy" id="1539049"/>
    <lineage>
        <taxon>Bacteria</taxon>
        <taxon>Pseudomonadati</taxon>
        <taxon>Bacteroidota</taxon>
        <taxon>Chitinophagia</taxon>
        <taxon>Chitinophagales</taxon>
        <taxon>Chitinophagaceae</taxon>
        <taxon>Dinghuibacter</taxon>
    </lineage>
</organism>
<feature type="transmembrane region" description="Helical" evidence="7">
    <location>
        <begin position="290"/>
        <end position="307"/>
    </location>
</feature>
<protein>
    <submittedName>
        <fullName evidence="9">Putative MFS family arabinose efflux permease</fullName>
    </submittedName>
</protein>
<dbReference type="PANTHER" id="PTHR23513:SF11">
    <property type="entry name" value="STAPHYLOFERRIN A TRANSPORTER"/>
    <property type="match status" value="1"/>
</dbReference>
<feature type="transmembrane region" description="Helical" evidence="7">
    <location>
        <begin position="76"/>
        <end position="98"/>
    </location>
</feature>
<dbReference type="GO" id="GO:0005886">
    <property type="term" value="C:plasma membrane"/>
    <property type="evidence" value="ECO:0007669"/>
    <property type="project" value="UniProtKB-SubCell"/>
</dbReference>
<feature type="transmembrane region" description="Helical" evidence="7">
    <location>
        <begin position="348"/>
        <end position="374"/>
    </location>
</feature>
<dbReference type="InterPro" id="IPR020846">
    <property type="entry name" value="MFS_dom"/>
</dbReference>
<dbReference type="InterPro" id="IPR036259">
    <property type="entry name" value="MFS_trans_sf"/>
</dbReference>
<evidence type="ECO:0000256" key="6">
    <source>
        <dbReference type="ARBA" id="ARBA00023136"/>
    </source>
</evidence>
<dbReference type="EMBL" id="SODV01000001">
    <property type="protein sequence ID" value="TDX01741.1"/>
    <property type="molecule type" value="Genomic_DNA"/>
</dbReference>
<dbReference type="PROSITE" id="PS50850">
    <property type="entry name" value="MFS"/>
    <property type="match status" value="1"/>
</dbReference>
<sequence>MINTFRAFRSRNYRLYFVGQSISLIGTWMQRTAVSWIVYIVTHSTFMLGVTLFATQFPSFLLSLAGGVVSDRYNRFRVLLGTQVASMLQSLVLALLVFVEGDHLSVWVIISLGTVLGVINAFDVPARQALVYEMIADKEDLPNALALNSSMVNLSRLIGPAIAGFVLEKLGGATCFLLNALSFVAVISSLLLMKLPPYVRKPRTQNSFADMKDGLRYLVTHRELASLILMLALMSLLVLPFNTLLPVYAKVIFHGTASTFGIIDSFIGIGALGGAIFLASVPTGSNLRRILLINTAIFGFGLIAFSYMTNYPLALACMTASGFGMMSQTTVTNTLLQTKAAPQMRGRVISFFAMSFFGMQPLGSLLIGSVSQVIGTPRTILAEGMIAVVIALVFSYYVRKARLEREQRATLAAAAEGAAA</sequence>
<keyword evidence="3" id="KW-1003">Cell membrane</keyword>
<dbReference type="RefSeq" id="WP_133994381.1">
    <property type="nucleotide sequence ID" value="NZ_SODV01000001.1"/>
</dbReference>
<feature type="transmembrane region" description="Helical" evidence="7">
    <location>
        <begin position="104"/>
        <end position="124"/>
    </location>
</feature>
<feature type="transmembrane region" description="Helical" evidence="7">
    <location>
        <begin position="251"/>
        <end position="278"/>
    </location>
</feature>
<keyword evidence="6 7" id="KW-0472">Membrane</keyword>
<evidence type="ECO:0000259" key="8">
    <source>
        <dbReference type="PROSITE" id="PS50850"/>
    </source>
</evidence>
<keyword evidence="10" id="KW-1185">Reference proteome</keyword>
<name>A0A4R8DX03_9BACT</name>
<evidence type="ECO:0000256" key="5">
    <source>
        <dbReference type="ARBA" id="ARBA00022989"/>
    </source>
</evidence>
<keyword evidence="2" id="KW-0813">Transport</keyword>
<feature type="transmembrane region" description="Helical" evidence="7">
    <location>
        <begin position="36"/>
        <end position="64"/>
    </location>
</feature>
<proteinExistence type="predicted"/>
<dbReference type="SUPFAM" id="SSF103473">
    <property type="entry name" value="MFS general substrate transporter"/>
    <property type="match status" value="1"/>
</dbReference>
<keyword evidence="4 7" id="KW-0812">Transmembrane</keyword>
<feature type="transmembrane region" description="Helical" evidence="7">
    <location>
        <begin position="224"/>
        <end position="245"/>
    </location>
</feature>
<evidence type="ECO:0000256" key="2">
    <source>
        <dbReference type="ARBA" id="ARBA00022448"/>
    </source>
</evidence>
<accession>A0A4R8DX03</accession>
<dbReference type="OrthoDB" id="9775268at2"/>
<evidence type="ECO:0000256" key="1">
    <source>
        <dbReference type="ARBA" id="ARBA00004651"/>
    </source>
</evidence>
<comment type="caution">
    <text evidence="9">The sequence shown here is derived from an EMBL/GenBank/DDBJ whole genome shotgun (WGS) entry which is preliminary data.</text>
</comment>
<evidence type="ECO:0000313" key="10">
    <source>
        <dbReference type="Proteomes" id="UP000294498"/>
    </source>
</evidence>
<evidence type="ECO:0000256" key="4">
    <source>
        <dbReference type="ARBA" id="ARBA00022692"/>
    </source>
</evidence>
<dbReference type="InterPro" id="IPR010290">
    <property type="entry name" value="TM_effector"/>
</dbReference>
<dbReference type="Gene3D" id="1.20.1250.20">
    <property type="entry name" value="MFS general substrate transporter like domains"/>
    <property type="match status" value="1"/>
</dbReference>
<feature type="domain" description="Major facilitator superfamily (MFS) profile" evidence="8">
    <location>
        <begin position="1"/>
        <end position="402"/>
    </location>
</feature>
<dbReference type="PANTHER" id="PTHR23513">
    <property type="entry name" value="INTEGRAL MEMBRANE EFFLUX PROTEIN-RELATED"/>
    <property type="match status" value="1"/>
</dbReference>
<reference evidence="9 10" key="1">
    <citation type="submission" date="2019-03" db="EMBL/GenBank/DDBJ databases">
        <title>Genomic Encyclopedia of Type Strains, Phase IV (KMG-IV): sequencing the most valuable type-strain genomes for metagenomic binning, comparative biology and taxonomic classification.</title>
        <authorList>
            <person name="Goeker M."/>
        </authorList>
    </citation>
    <scope>NUCLEOTIDE SEQUENCE [LARGE SCALE GENOMIC DNA]</scope>
    <source>
        <strain evidence="9 10">DSM 100059</strain>
    </source>
</reference>
<comment type="subcellular location">
    <subcellularLocation>
        <location evidence="1">Cell membrane</location>
        <topology evidence="1">Multi-pass membrane protein</topology>
    </subcellularLocation>
</comment>
<evidence type="ECO:0000313" key="9">
    <source>
        <dbReference type="EMBL" id="TDX01741.1"/>
    </source>
</evidence>
<keyword evidence="5 7" id="KW-1133">Transmembrane helix</keyword>
<evidence type="ECO:0000256" key="7">
    <source>
        <dbReference type="SAM" id="Phobius"/>
    </source>
</evidence>